<keyword evidence="11" id="KW-0902">Two-component regulatory system</keyword>
<keyword evidence="4 14" id="KW-0597">Phosphoprotein</keyword>
<dbReference type="InterPro" id="IPR001610">
    <property type="entry name" value="PAC"/>
</dbReference>
<dbReference type="InterPro" id="IPR004358">
    <property type="entry name" value="Sig_transdc_His_kin-like_C"/>
</dbReference>
<keyword evidence="9" id="KW-0067">ATP-binding</keyword>
<dbReference type="SMART" id="SM00387">
    <property type="entry name" value="HATPase_c"/>
    <property type="match status" value="1"/>
</dbReference>
<evidence type="ECO:0000256" key="2">
    <source>
        <dbReference type="ARBA" id="ARBA00010587"/>
    </source>
</evidence>
<evidence type="ECO:0000259" key="19">
    <source>
        <dbReference type="PROSITE" id="PS50113"/>
    </source>
</evidence>
<dbReference type="InterPro" id="IPR005467">
    <property type="entry name" value="His_kinase_dom"/>
</dbReference>
<dbReference type="PANTHER" id="PTHR43065:SF46">
    <property type="entry name" value="C4-DICARBOXYLATE TRANSPORT SENSOR PROTEIN DCTB"/>
    <property type="match status" value="1"/>
</dbReference>
<evidence type="ECO:0000256" key="8">
    <source>
        <dbReference type="ARBA" id="ARBA00022777"/>
    </source>
</evidence>
<dbReference type="Pfam" id="PF08447">
    <property type="entry name" value="PAS_3"/>
    <property type="match status" value="1"/>
</dbReference>
<dbReference type="InterPro" id="IPR003661">
    <property type="entry name" value="HisK_dim/P_dom"/>
</dbReference>
<evidence type="ECO:0000259" key="17">
    <source>
        <dbReference type="PROSITE" id="PS50110"/>
    </source>
</evidence>
<dbReference type="InterPro" id="IPR035965">
    <property type="entry name" value="PAS-like_dom_sf"/>
</dbReference>
<dbReference type="SUPFAM" id="SSF47188">
    <property type="entry name" value="Hemerythrin-like"/>
    <property type="match status" value="1"/>
</dbReference>
<dbReference type="PRINTS" id="PR00344">
    <property type="entry name" value="BCTRLSENSOR"/>
</dbReference>
<dbReference type="SMART" id="SM00388">
    <property type="entry name" value="HisKA"/>
    <property type="match status" value="1"/>
</dbReference>
<evidence type="ECO:0000256" key="9">
    <source>
        <dbReference type="ARBA" id="ARBA00022840"/>
    </source>
</evidence>
<evidence type="ECO:0000313" key="21">
    <source>
        <dbReference type="Proteomes" id="UP000243053"/>
    </source>
</evidence>
<keyword evidence="7" id="KW-0547">Nucleotide-binding</keyword>
<comment type="function">
    <text evidence="12">Putative oxygen sensor; modulates the activity of FixJ, a transcriptional activator of nitrogen fixation fixK gene. FixL probably acts as a kinase that phosphorylates FixJ.</text>
</comment>
<dbReference type="InterPro" id="IPR000700">
    <property type="entry name" value="PAS-assoc_C"/>
</dbReference>
<dbReference type="Gene3D" id="3.30.450.20">
    <property type="entry name" value="PAS domain"/>
    <property type="match status" value="4"/>
</dbReference>
<keyword evidence="15" id="KW-1133">Transmembrane helix</keyword>
<dbReference type="CDD" id="cd00082">
    <property type="entry name" value="HisKA"/>
    <property type="match status" value="1"/>
</dbReference>
<dbReference type="Pfam" id="PF08448">
    <property type="entry name" value="PAS_4"/>
    <property type="match status" value="2"/>
</dbReference>
<evidence type="ECO:0000256" key="3">
    <source>
        <dbReference type="ARBA" id="ARBA00012438"/>
    </source>
</evidence>
<evidence type="ECO:0000256" key="7">
    <source>
        <dbReference type="ARBA" id="ARBA00022741"/>
    </source>
</evidence>
<dbReference type="Gene3D" id="3.40.50.2300">
    <property type="match status" value="1"/>
</dbReference>
<dbReference type="PROSITE" id="PS50112">
    <property type="entry name" value="PAS"/>
    <property type="match status" value="1"/>
</dbReference>
<dbReference type="Pfam" id="PF00072">
    <property type="entry name" value="Response_reg"/>
    <property type="match status" value="1"/>
</dbReference>
<name>A0A1Y5EIH9_COLPS</name>
<dbReference type="SMART" id="SM00091">
    <property type="entry name" value="PAS"/>
    <property type="match status" value="4"/>
</dbReference>
<feature type="transmembrane region" description="Helical" evidence="15">
    <location>
        <begin position="72"/>
        <end position="95"/>
    </location>
</feature>
<evidence type="ECO:0000259" key="16">
    <source>
        <dbReference type="PROSITE" id="PS50109"/>
    </source>
</evidence>
<dbReference type="SMART" id="SM00448">
    <property type="entry name" value="REC"/>
    <property type="match status" value="1"/>
</dbReference>
<dbReference type="SUPFAM" id="SSF55785">
    <property type="entry name" value="PYP-like sensor domain (PAS domain)"/>
    <property type="match status" value="4"/>
</dbReference>
<feature type="domain" description="Histidine kinase" evidence="16">
    <location>
        <begin position="807"/>
        <end position="1027"/>
    </location>
</feature>
<dbReference type="InterPro" id="IPR036097">
    <property type="entry name" value="HisK_dim/P_sf"/>
</dbReference>
<feature type="transmembrane region" description="Helical" evidence="15">
    <location>
        <begin position="298"/>
        <end position="318"/>
    </location>
</feature>
<feature type="domain" description="Response regulatory" evidence="17">
    <location>
        <begin position="1050"/>
        <end position="1162"/>
    </location>
</feature>
<feature type="domain" description="PAC" evidence="19">
    <location>
        <begin position="488"/>
        <end position="540"/>
    </location>
</feature>
<feature type="domain" description="PAC" evidence="19">
    <location>
        <begin position="742"/>
        <end position="794"/>
    </location>
</feature>
<gene>
    <name evidence="20" type="ORF">A9Q75_06280</name>
</gene>
<dbReference type="InterPro" id="IPR000014">
    <property type="entry name" value="PAS"/>
</dbReference>
<evidence type="ECO:0000256" key="15">
    <source>
        <dbReference type="SAM" id="Phobius"/>
    </source>
</evidence>
<dbReference type="GO" id="GO:0046872">
    <property type="term" value="F:metal ion binding"/>
    <property type="evidence" value="ECO:0007669"/>
    <property type="project" value="UniProtKB-KW"/>
</dbReference>
<evidence type="ECO:0000256" key="1">
    <source>
        <dbReference type="ARBA" id="ARBA00000085"/>
    </source>
</evidence>
<protein>
    <recommendedName>
        <fullName evidence="13">Sensor protein FixL</fullName>
        <ecNumber evidence="3">2.7.13.3</ecNumber>
    </recommendedName>
</protein>
<dbReference type="Pfam" id="PF02518">
    <property type="entry name" value="HATPase_c"/>
    <property type="match status" value="1"/>
</dbReference>
<sequence>MKHKLNIMLFVSVFSLALLGGILYLPIFDFFLSIDDGFIPMAPSTSVSFLVTTFVSLVWVKYTSEFYRYKKSIGLTLLIVALFGLLEIIEHLTGVELNFESYLVPSYGYFKGLPLARMSPVTGFCFVLSSCVLLILLSQDKKSTSSHFINLIKHAFTTLLSLTSLLFIVTYLYKSPLFYNTQDIIPMALSTSLGFLCVSGILIINDNKNYLMKIFTHVSPSTALIRFITPFTVLSVFITGLVQHFMFTVNAVNNSIFLSTSILIIFSVICGFMAVLVTKKLMIFQDESNKNLHRYKSMVTLSSGLQALLDDNFVYLAVNQAYVEKLDLTIEQVVGKHLSDIFGKAYFESKIKSYCEHCLAGNVIKLERWMKLTAEHHLFMEIELSPYYQNDGNIYGVMVNARDITQLKHYRDNLEKSKLVIENSPVIAFRWKPDCSVEHVSSNVDLLGVQASDLLSGKIKYTDMLHPQDLARVMQEVAHFTEKGVKQFIHEYRIISPSGRVFWVDDRTTIERDEDGRVSFYQGIVIDITEKKQVELKLKQSNTIIQNVINSTPDLIFAKNTEYQYILANNAFAKSLKQSSQSLIGKTDQQFNYTDEQINKFRMQDQKVLNGKCVITPSRRPLDGNKVLETSKFPLRNENGAIGGVIGIGHDVTEHIANLAKISKQQKELSQTLDAIFDAVITINDLGLIQSCNRATEHMFGYTTEELVGKNVSLLMPEKLATQHDDYIKNYLLTGETQIIGKGRELIGENKDHETFPLHLTIAELPKNHGERKRFVGVCHDLSKTKQHEKLLNRTQKMEALGQLTGGIAHDYNNMLGVIIGYSDILKAQLKEQPALFNFVDQIHQAGNRGAQLTHKLLSFSRKTPDCSQKSDINRLIKNNKDVLCKTLLSIELTLNLDDNIHKIDIDRSSFEDALLNMAINAMHAMPQGGVLTLSTREVELSIDQASSFHIHHGKYVQLSIEDNGVGMSKAIQDKIFEPFFSTKGEQGSGLGLAQVYGFIKSSMGAINVYSELGTGTRFSLYFPIPKEEYIEEYNRENKEEQLSLRGNETILVVDDEPQLRTLAQTILAAKGYRVLTATNGIEALAALKENSIDLMFSDIIMPKMNGYLLVEKAQKLYPTLKILLASGFQGDQVGHKIKLDEAIIEKPYENKLLLRRIRDCLNKQDANTLLDDEQCNNQGSNLRTKPSENYSPVKRLLWANEMSIDEGGELDDDHKLMFTILNRCQYLLGKEDVQQSAQEVITKLVQYTQDHFASEELLMKKINYPYAKNHSEVHQMIAKQFNQKLAVCSDKEILRWLSTEMSAWFVDHIVEMDKPLHKYIMKNKEQMENDLKGSIEGDMYDQ</sequence>
<dbReference type="GO" id="GO:0006355">
    <property type="term" value="P:regulation of DNA-templated transcription"/>
    <property type="evidence" value="ECO:0007669"/>
    <property type="project" value="InterPro"/>
</dbReference>
<dbReference type="PROSITE" id="PS50113">
    <property type="entry name" value="PAC"/>
    <property type="match status" value="3"/>
</dbReference>
<dbReference type="InterPro" id="IPR003594">
    <property type="entry name" value="HATPase_dom"/>
</dbReference>
<feature type="transmembrane region" description="Helical" evidence="15">
    <location>
        <begin position="7"/>
        <end position="27"/>
    </location>
</feature>
<feature type="domain" description="PAS" evidence="18">
    <location>
        <begin position="665"/>
        <end position="735"/>
    </location>
</feature>
<feature type="transmembrane region" description="Helical" evidence="15">
    <location>
        <begin position="148"/>
        <end position="172"/>
    </location>
</feature>
<dbReference type="CDD" id="cd00130">
    <property type="entry name" value="PAS"/>
    <property type="match status" value="2"/>
</dbReference>
<dbReference type="InterPro" id="IPR035938">
    <property type="entry name" value="Hemerythrin-like_sf"/>
</dbReference>
<dbReference type="GO" id="GO:0005524">
    <property type="term" value="F:ATP binding"/>
    <property type="evidence" value="ECO:0007669"/>
    <property type="project" value="UniProtKB-KW"/>
</dbReference>
<proteinExistence type="inferred from homology"/>
<feature type="modified residue" description="4-aspartylphosphate" evidence="14">
    <location>
        <position position="1099"/>
    </location>
</feature>
<dbReference type="GO" id="GO:0000155">
    <property type="term" value="F:phosphorelay sensor kinase activity"/>
    <property type="evidence" value="ECO:0007669"/>
    <property type="project" value="InterPro"/>
</dbReference>
<evidence type="ECO:0000256" key="4">
    <source>
        <dbReference type="ARBA" id="ARBA00022553"/>
    </source>
</evidence>
<dbReference type="Gene3D" id="1.20.120.50">
    <property type="entry name" value="Hemerythrin-like"/>
    <property type="match status" value="1"/>
</dbReference>
<keyword evidence="8" id="KW-0418">Kinase</keyword>
<dbReference type="SMART" id="SM00086">
    <property type="entry name" value="PAC"/>
    <property type="match status" value="3"/>
</dbReference>
<evidence type="ECO:0000256" key="13">
    <source>
        <dbReference type="ARBA" id="ARBA00070616"/>
    </source>
</evidence>
<dbReference type="InterPro" id="IPR013656">
    <property type="entry name" value="PAS_4"/>
</dbReference>
<feature type="transmembrane region" description="Helical" evidence="15">
    <location>
        <begin position="39"/>
        <end position="60"/>
    </location>
</feature>
<dbReference type="SUPFAM" id="SSF52172">
    <property type="entry name" value="CheY-like"/>
    <property type="match status" value="1"/>
</dbReference>
<dbReference type="PROSITE" id="PS00550">
    <property type="entry name" value="HEMERYTHRINS"/>
    <property type="match status" value="1"/>
</dbReference>
<evidence type="ECO:0000256" key="12">
    <source>
        <dbReference type="ARBA" id="ARBA00059827"/>
    </source>
</evidence>
<comment type="similarity">
    <text evidence="2">Belongs to the hemerythrin family.</text>
</comment>
<evidence type="ECO:0000256" key="10">
    <source>
        <dbReference type="ARBA" id="ARBA00023004"/>
    </source>
</evidence>
<evidence type="ECO:0000259" key="18">
    <source>
        <dbReference type="PROSITE" id="PS50112"/>
    </source>
</evidence>
<dbReference type="FunFam" id="3.30.450.20:FF:000060">
    <property type="entry name" value="Sensor protein FixL"/>
    <property type="match status" value="1"/>
</dbReference>
<evidence type="ECO:0000256" key="5">
    <source>
        <dbReference type="ARBA" id="ARBA00022679"/>
    </source>
</evidence>
<dbReference type="InterPro" id="IPR011006">
    <property type="entry name" value="CheY-like_superfamily"/>
</dbReference>
<dbReference type="InterPro" id="IPR013767">
    <property type="entry name" value="PAS_fold"/>
</dbReference>
<dbReference type="Pfam" id="PF00989">
    <property type="entry name" value="PAS"/>
    <property type="match status" value="1"/>
</dbReference>
<dbReference type="NCBIfam" id="TIGR02481">
    <property type="entry name" value="hemeryth_dom"/>
    <property type="match status" value="1"/>
</dbReference>
<dbReference type="InterPro" id="IPR012827">
    <property type="entry name" value="Hemerythrin_metal-bd"/>
</dbReference>
<dbReference type="Gene3D" id="1.10.287.130">
    <property type="match status" value="1"/>
</dbReference>
<comment type="catalytic activity">
    <reaction evidence="1">
        <text>ATP + protein L-histidine = ADP + protein N-phospho-L-histidine.</text>
        <dbReference type="EC" id="2.7.13.3"/>
    </reaction>
</comment>
<keyword evidence="10" id="KW-0408">Iron</keyword>
<dbReference type="SUPFAM" id="SSF55874">
    <property type="entry name" value="ATPase domain of HSP90 chaperone/DNA topoisomerase II/histidine kinase"/>
    <property type="match status" value="1"/>
</dbReference>
<keyword evidence="5" id="KW-0808">Transferase</keyword>
<evidence type="ECO:0000256" key="14">
    <source>
        <dbReference type="PROSITE-ProRule" id="PRU00169"/>
    </source>
</evidence>
<dbReference type="CDD" id="cd00156">
    <property type="entry name" value="REC"/>
    <property type="match status" value="1"/>
</dbReference>
<evidence type="ECO:0000256" key="11">
    <source>
        <dbReference type="ARBA" id="ARBA00023012"/>
    </source>
</evidence>
<dbReference type="InterPro" id="IPR012312">
    <property type="entry name" value="Hemerythrin-like"/>
</dbReference>
<dbReference type="EMBL" id="MAAF01000040">
    <property type="protein sequence ID" value="OUR82319.1"/>
    <property type="molecule type" value="Genomic_DNA"/>
</dbReference>
<reference evidence="21" key="1">
    <citation type="journal article" date="2017" name="Proc. Natl. Acad. Sci. U.S.A.">
        <title>Simulation of Deepwater Horizon oil plume reveals substrate specialization within a complex community of hydrocarbon degraders.</title>
        <authorList>
            <person name="Hu P."/>
            <person name="Dubinsky E.A."/>
            <person name="Probst A.J."/>
            <person name="Wang J."/>
            <person name="Sieber C.M.K."/>
            <person name="Tom L.M."/>
            <person name="Gardinali P."/>
            <person name="Banfield J.F."/>
            <person name="Atlas R.M."/>
            <person name="Andersen G.L."/>
        </authorList>
    </citation>
    <scope>NUCLEOTIDE SEQUENCE [LARGE SCALE GENOMIC DNA]</scope>
</reference>
<dbReference type="Pfam" id="PF00512">
    <property type="entry name" value="HisKA"/>
    <property type="match status" value="1"/>
</dbReference>
<dbReference type="CDD" id="cd12107">
    <property type="entry name" value="Hemerythrin"/>
    <property type="match status" value="1"/>
</dbReference>
<comment type="caution">
    <text evidence="20">The sequence shown here is derived from an EMBL/GenBank/DDBJ whole genome shotgun (WGS) entry which is preliminary data.</text>
</comment>
<feature type="transmembrane region" description="Helical" evidence="15">
    <location>
        <begin position="184"/>
        <end position="204"/>
    </location>
</feature>
<feature type="transmembrane region" description="Helical" evidence="15">
    <location>
        <begin position="115"/>
        <end position="136"/>
    </location>
</feature>
<evidence type="ECO:0000256" key="6">
    <source>
        <dbReference type="ARBA" id="ARBA00022723"/>
    </source>
</evidence>
<keyword evidence="6" id="KW-0479">Metal-binding</keyword>
<feature type="transmembrane region" description="Helical" evidence="15">
    <location>
        <begin position="256"/>
        <end position="277"/>
    </location>
</feature>
<keyword evidence="15" id="KW-0812">Transmembrane</keyword>
<feature type="transmembrane region" description="Helical" evidence="15">
    <location>
        <begin position="224"/>
        <end position="244"/>
    </location>
</feature>
<evidence type="ECO:0000313" key="20">
    <source>
        <dbReference type="EMBL" id="OUR82319.1"/>
    </source>
</evidence>
<dbReference type="Pfam" id="PF01814">
    <property type="entry name" value="Hemerythrin"/>
    <property type="match status" value="1"/>
</dbReference>
<dbReference type="EC" id="2.7.13.3" evidence="3"/>
<dbReference type="InterPro" id="IPR001789">
    <property type="entry name" value="Sig_transdc_resp-reg_receiver"/>
</dbReference>
<dbReference type="InterPro" id="IPR036890">
    <property type="entry name" value="HATPase_C_sf"/>
</dbReference>
<feature type="domain" description="PAC" evidence="19">
    <location>
        <begin position="364"/>
        <end position="416"/>
    </location>
</feature>
<dbReference type="PROSITE" id="PS50109">
    <property type="entry name" value="HIS_KIN"/>
    <property type="match status" value="1"/>
</dbReference>
<dbReference type="Proteomes" id="UP000243053">
    <property type="component" value="Unassembled WGS sequence"/>
</dbReference>
<dbReference type="InterPro" id="IPR013655">
    <property type="entry name" value="PAS_fold_3"/>
</dbReference>
<dbReference type="PROSITE" id="PS50110">
    <property type="entry name" value="RESPONSE_REGULATORY"/>
    <property type="match status" value="1"/>
</dbReference>
<dbReference type="NCBIfam" id="TIGR00229">
    <property type="entry name" value="sensory_box"/>
    <property type="match status" value="4"/>
</dbReference>
<dbReference type="SUPFAM" id="SSF47384">
    <property type="entry name" value="Homodimeric domain of signal transducing histidine kinase"/>
    <property type="match status" value="1"/>
</dbReference>
<dbReference type="Gene3D" id="3.30.565.10">
    <property type="entry name" value="Histidine kinase-like ATPase, C-terminal domain"/>
    <property type="match status" value="1"/>
</dbReference>
<organism evidence="20 21">
    <name type="scientific">Colwellia psychrerythraea</name>
    <name type="common">Vibrio psychroerythus</name>
    <dbReference type="NCBI Taxonomy" id="28229"/>
    <lineage>
        <taxon>Bacteria</taxon>
        <taxon>Pseudomonadati</taxon>
        <taxon>Pseudomonadota</taxon>
        <taxon>Gammaproteobacteria</taxon>
        <taxon>Alteromonadales</taxon>
        <taxon>Colwelliaceae</taxon>
        <taxon>Colwellia</taxon>
    </lineage>
</organism>
<accession>A0A1Y5EIH9</accession>
<keyword evidence="15" id="KW-0472">Membrane</keyword>
<dbReference type="InterPro" id="IPR016131">
    <property type="entry name" value="Haemerythrin_Fe_BS"/>
</dbReference>
<dbReference type="PANTHER" id="PTHR43065">
    <property type="entry name" value="SENSOR HISTIDINE KINASE"/>
    <property type="match status" value="1"/>
</dbReference>